<dbReference type="OrthoDB" id="1933717at2759"/>
<keyword evidence="2" id="KW-0560">Oxidoreductase</keyword>
<evidence type="ECO:0000313" key="4">
    <source>
        <dbReference type="Proteomes" id="UP000777438"/>
    </source>
</evidence>
<gene>
    <name evidence="3" type="ORF">B0T10DRAFT_611125</name>
</gene>
<dbReference type="SUPFAM" id="SSF51735">
    <property type="entry name" value="NAD(P)-binding Rossmann-fold domains"/>
    <property type="match status" value="1"/>
</dbReference>
<dbReference type="PANTHER" id="PTHR43669">
    <property type="entry name" value="5-KETO-D-GLUCONATE 5-REDUCTASE"/>
    <property type="match status" value="1"/>
</dbReference>
<sequence length="290" mass="30674">MADPSTFPKPFPFTNKWHAEPYPLISPERPELSVAGKNVIVTGGGTGIGNAIATAFAKAGAKTLTIIGRRVERLENGVASIRAAAPDSKTAVSYEAADLTSSAEVDKALDNIVSKGGKIDIVISNAGTLPDPGLIVGYDAQTLMRAFELNTLTVFNVLQAFVPRAGADPVFVNISTNSAHMRPIAGIGAYSVSKAAGLKLVEQFSYENPGFHVVHLHPGTIPTAMNGNLEGAPDVAELPASICVWLASPEARFLKGKLIWSNWDVTELMQRADEIKSSTLLNVNLNGVPM</sequence>
<dbReference type="Gene3D" id="3.40.50.720">
    <property type="entry name" value="NAD(P)-binding Rossmann-like Domain"/>
    <property type="match status" value="1"/>
</dbReference>
<name>A0A9P8VQG4_9HYPO</name>
<accession>A0A9P8VQG4</accession>
<dbReference type="EMBL" id="JAGPYM010000050">
    <property type="protein sequence ID" value="KAH6871793.1"/>
    <property type="molecule type" value="Genomic_DNA"/>
</dbReference>
<dbReference type="PANTHER" id="PTHR43669:SF3">
    <property type="entry name" value="ALCOHOL DEHYDROGENASE, PUTATIVE (AFU_ORTHOLOGUE AFUA_3G03445)-RELATED"/>
    <property type="match status" value="1"/>
</dbReference>
<dbReference type="Proteomes" id="UP000777438">
    <property type="component" value="Unassembled WGS sequence"/>
</dbReference>
<organism evidence="3 4">
    <name type="scientific">Thelonectria olida</name>
    <dbReference type="NCBI Taxonomy" id="1576542"/>
    <lineage>
        <taxon>Eukaryota</taxon>
        <taxon>Fungi</taxon>
        <taxon>Dikarya</taxon>
        <taxon>Ascomycota</taxon>
        <taxon>Pezizomycotina</taxon>
        <taxon>Sordariomycetes</taxon>
        <taxon>Hypocreomycetidae</taxon>
        <taxon>Hypocreales</taxon>
        <taxon>Nectriaceae</taxon>
        <taxon>Thelonectria</taxon>
    </lineage>
</organism>
<dbReference type="InterPro" id="IPR002347">
    <property type="entry name" value="SDR_fam"/>
</dbReference>
<protein>
    <submittedName>
        <fullName evidence="3">Oxidoreductase</fullName>
    </submittedName>
</protein>
<evidence type="ECO:0000313" key="3">
    <source>
        <dbReference type="EMBL" id="KAH6871793.1"/>
    </source>
</evidence>
<dbReference type="CDD" id="cd05233">
    <property type="entry name" value="SDR_c"/>
    <property type="match status" value="1"/>
</dbReference>
<comment type="similarity">
    <text evidence="1">Belongs to the short-chain dehydrogenases/reductases (SDR) family.</text>
</comment>
<evidence type="ECO:0000256" key="2">
    <source>
        <dbReference type="ARBA" id="ARBA00023002"/>
    </source>
</evidence>
<dbReference type="PRINTS" id="PR00081">
    <property type="entry name" value="GDHRDH"/>
</dbReference>
<dbReference type="Pfam" id="PF00106">
    <property type="entry name" value="adh_short"/>
    <property type="match status" value="1"/>
</dbReference>
<dbReference type="GO" id="GO:0016491">
    <property type="term" value="F:oxidoreductase activity"/>
    <property type="evidence" value="ECO:0007669"/>
    <property type="project" value="UniProtKB-KW"/>
</dbReference>
<reference evidence="3 4" key="1">
    <citation type="journal article" date="2021" name="Nat. Commun.">
        <title>Genetic determinants of endophytism in the Arabidopsis root mycobiome.</title>
        <authorList>
            <person name="Mesny F."/>
            <person name="Miyauchi S."/>
            <person name="Thiergart T."/>
            <person name="Pickel B."/>
            <person name="Atanasova L."/>
            <person name="Karlsson M."/>
            <person name="Huettel B."/>
            <person name="Barry K.W."/>
            <person name="Haridas S."/>
            <person name="Chen C."/>
            <person name="Bauer D."/>
            <person name="Andreopoulos W."/>
            <person name="Pangilinan J."/>
            <person name="LaButti K."/>
            <person name="Riley R."/>
            <person name="Lipzen A."/>
            <person name="Clum A."/>
            <person name="Drula E."/>
            <person name="Henrissat B."/>
            <person name="Kohler A."/>
            <person name="Grigoriev I.V."/>
            <person name="Martin F.M."/>
            <person name="Hacquard S."/>
        </authorList>
    </citation>
    <scope>NUCLEOTIDE SEQUENCE [LARGE SCALE GENOMIC DNA]</scope>
    <source>
        <strain evidence="3 4">MPI-CAGE-CH-0241</strain>
    </source>
</reference>
<proteinExistence type="inferred from homology"/>
<comment type="caution">
    <text evidence="3">The sequence shown here is derived from an EMBL/GenBank/DDBJ whole genome shotgun (WGS) entry which is preliminary data.</text>
</comment>
<evidence type="ECO:0000256" key="1">
    <source>
        <dbReference type="ARBA" id="ARBA00006484"/>
    </source>
</evidence>
<keyword evidence="4" id="KW-1185">Reference proteome</keyword>
<dbReference type="AlphaFoldDB" id="A0A9P8VQG4"/>
<dbReference type="InterPro" id="IPR036291">
    <property type="entry name" value="NAD(P)-bd_dom_sf"/>
</dbReference>